<reference evidence="1 2" key="1">
    <citation type="journal article" date="2021" name="bioRxiv">
        <title>The Gossypium anomalum genome as a resource for cotton improvement and evolutionary analysis of hybrid incompatibility.</title>
        <authorList>
            <person name="Grover C.E."/>
            <person name="Yuan D."/>
            <person name="Arick M.A."/>
            <person name="Miller E.R."/>
            <person name="Hu G."/>
            <person name="Peterson D.G."/>
            <person name="Wendel J.F."/>
            <person name="Udall J.A."/>
        </authorList>
    </citation>
    <scope>NUCLEOTIDE SEQUENCE [LARGE SCALE GENOMIC DNA]</scope>
    <source>
        <strain evidence="1">JFW-Udall</strain>
        <tissue evidence="1">Leaf</tissue>
    </source>
</reference>
<dbReference type="EMBL" id="JAHUZN010000007">
    <property type="protein sequence ID" value="KAG8488273.1"/>
    <property type="molecule type" value="Genomic_DNA"/>
</dbReference>
<evidence type="ECO:0000313" key="2">
    <source>
        <dbReference type="Proteomes" id="UP000701853"/>
    </source>
</evidence>
<name>A0A8J6D1Y7_9ROSI</name>
<accession>A0A8J6D1Y7</accession>
<gene>
    <name evidence="1" type="ORF">CXB51_017999</name>
</gene>
<dbReference type="AlphaFoldDB" id="A0A8J6D1Y7"/>
<keyword evidence="2" id="KW-1185">Reference proteome</keyword>
<comment type="caution">
    <text evidence="1">The sequence shown here is derived from an EMBL/GenBank/DDBJ whole genome shotgun (WGS) entry which is preliminary data.</text>
</comment>
<organism evidence="1 2">
    <name type="scientific">Gossypium anomalum</name>
    <dbReference type="NCBI Taxonomy" id="47600"/>
    <lineage>
        <taxon>Eukaryota</taxon>
        <taxon>Viridiplantae</taxon>
        <taxon>Streptophyta</taxon>
        <taxon>Embryophyta</taxon>
        <taxon>Tracheophyta</taxon>
        <taxon>Spermatophyta</taxon>
        <taxon>Magnoliopsida</taxon>
        <taxon>eudicotyledons</taxon>
        <taxon>Gunneridae</taxon>
        <taxon>Pentapetalae</taxon>
        <taxon>rosids</taxon>
        <taxon>malvids</taxon>
        <taxon>Malvales</taxon>
        <taxon>Malvaceae</taxon>
        <taxon>Malvoideae</taxon>
        <taxon>Gossypium</taxon>
    </lineage>
</organism>
<evidence type="ECO:0000313" key="1">
    <source>
        <dbReference type="EMBL" id="KAG8488273.1"/>
    </source>
</evidence>
<protein>
    <submittedName>
        <fullName evidence="1">Uncharacterized protein</fullName>
    </submittedName>
</protein>
<proteinExistence type="predicted"/>
<dbReference type="Proteomes" id="UP000701853">
    <property type="component" value="Chromosome 7"/>
</dbReference>
<sequence length="121" mass="13671">MERGFVAFSLDDEEEEVVQIYIRGSNISLNEESKRKLPTFVGFNSNGEELRRYRRFNAWVRGRSMKGSLRFGATRQEGAEPRVSDMSTRHVGYAALGETRVSYQLRDGSGIWGLSGQLGFG</sequence>